<keyword evidence="3" id="KW-1185">Reference proteome</keyword>
<evidence type="ECO:0000313" key="3">
    <source>
        <dbReference type="Proteomes" id="UP001642464"/>
    </source>
</evidence>
<sequence>MADERERSPRPPALRHAPPPSTPGSNHVSRTVLRRFWSWSSASEIEARGWQIPHSDSLPEIDPETGEEMYWVLVEDLRETVYRRRVRPPALVRRGELQTQEGSVPGPEEAGTEHVGLASEANENVQTLTEVGESHTQYLVDPFRDLALTG</sequence>
<gene>
    <name evidence="2" type="ORF">SCF082_LOCUS2454</name>
</gene>
<comment type="caution">
    <text evidence="2">The sequence shown here is derived from an EMBL/GenBank/DDBJ whole genome shotgun (WGS) entry which is preliminary data.</text>
</comment>
<name>A0ABP0HM94_9DINO</name>
<evidence type="ECO:0000313" key="2">
    <source>
        <dbReference type="EMBL" id="CAK8990982.1"/>
    </source>
</evidence>
<reference evidence="2 3" key="1">
    <citation type="submission" date="2024-02" db="EMBL/GenBank/DDBJ databases">
        <authorList>
            <person name="Chen Y."/>
            <person name="Shah S."/>
            <person name="Dougan E. K."/>
            <person name="Thang M."/>
            <person name="Chan C."/>
        </authorList>
    </citation>
    <scope>NUCLEOTIDE SEQUENCE [LARGE SCALE GENOMIC DNA]</scope>
</reference>
<protein>
    <submittedName>
        <fullName evidence="2">Uncharacterized protein</fullName>
    </submittedName>
</protein>
<organism evidence="2 3">
    <name type="scientific">Durusdinium trenchii</name>
    <dbReference type="NCBI Taxonomy" id="1381693"/>
    <lineage>
        <taxon>Eukaryota</taxon>
        <taxon>Sar</taxon>
        <taxon>Alveolata</taxon>
        <taxon>Dinophyceae</taxon>
        <taxon>Suessiales</taxon>
        <taxon>Symbiodiniaceae</taxon>
        <taxon>Durusdinium</taxon>
    </lineage>
</organism>
<dbReference type="Proteomes" id="UP001642464">
    <property type="component" value="Unassembled WGS sequence"/>
</dbReference>
<feature type="region of interest" description="Disordered" evidence="1">
    <location>
        <begin position="1"/>
        <end position="29"/>
    </location>
</feature>
<proteinExistence type="predicted"/>
<accession>A0ABP0HM94</accession>
<evidence type="ECO:0000256" key="1">
    <source>
        <dbReference type="SAM" id="MobiDB-lite"/>
    </source>
</evidence>
<feature type="region of interest" description="Disordered" evidence="1">
    <location>
        <begin position="94"/>
        <end position="118"/>
    </location>
</feature>
<dbReference type="EMBL" id="CAXAMM010001204">
    <property type="protein sequence ID" value="CAK8990982.1"/>
    <property type="molecule type" value="Genomic_DNA"/>
</dbReference>